<evidence type="ECO:0000256" key="1">
    <source>
        <dbReference type="SAM" id="MobiDB-lite"/>
    </source>
</evidence>
<feature type="compositionally biased region" description="Polar residues" evidence="1">
    <location>
        <begin position="611"/>
        <end position="624"/>
    </location>
</feature>
<feature type="region of interest" description="Disordered" evidence="1">
    <location>
        <begin position="213"/>
        <end position="251"/>
    </location>
</feature>
<dbReference type="EMBL" id="QGKX02000004">
    <property type="protein sequence ID" value="KAF3598522.1"/>
    <property type="molecule type" value="Genomic_DNA"/>
</dbReference>
<accession>A0A8S9S9V4</accession>
<feature type="region of interest" description="Disordered" evidence="1">
    <location>
        <begin position="534"/>
        <end position="626"/>
    </location>
</feature>
<feature type="compositionally biased region" description="Pro residues" evidence="1">
    <location>
        <begin position="583"/>
        <end position="593"/>
    </location>
</feature>
<sequence length="685" mass="77067">MKARRKVIPALMVAYLRGADCERCISKPPDFGRACLGSSGFHESTTQGHPSIDGGLPPRGRLRYYIVESGQESMAEFNQCFHLLYLAWKLLLAANNMSKKSTLVQSWDDARSYNYNINTSRSIKYAKRSKETDTEILLKVHYSLYELGRNTQGREPQETQTEVRPELRPSTAIGEAQAPGYEQKHHPLWRHSWLLHQTFCQLRQIPTVGAMSHPYKGEEESHPNQKSYISNQAANPFTPSASTSENDQQRQLDTTVQHTKSYEESHVLAPRVRVPAFGSWVPGPKSGSCLRSRVPAPRRKGYISPREDLLLREVYDRLIPAITTMKMMSYALCSTPTTPQTGPGHDLQHTDMDTPCSSKHIEAPCSLQHIDYSTICFGHVPHRTNDSYHLQRPRAHLGYVPPSELRYSPSLRTKSRNKGQTSWEKSSRPRAGHRPPGREHITYNARYCLRSLHAYSQAGAIKTLLLQTWKAVKPGTWVITPTPAPSKPVPGVVLPRRAEYGPCKTKYFGFLRTPGLKITSRLLDQNPWVIKNLRVPMQSPGHEKISGPKKGKPPSSYITPDSKRTSDPEGTSGFPNRLRIPKRPPGSKQPPGPEGTSGFPNHLWVQREPPGSQTISGFKTTFGSKRNLRVQKDLRVQRNLRVQKKPLGSKPPLGHSNLRVQNDLRVQKKPLGSKGSSGPKYDLRV</sequence>
<protein>
    <submittedName>
        <fullName evidence="2">Uncharacterized protein</fullName>
    </submittedName>
</protein>
<comment type="caution">
    <text evidence="2">The sequence shown here is derived from an EMBL/GenBank/DDBJ whole genome shotgun (WGS) entry which is preliminary data.</text>
</comment>
<proteinExistence type="predicted"/>
<evidence type="ECO:0000313" key="2">
    <source>
        <dbReference type="EMBL" id="KAF3598522.1"/>
    </source>
</evidence>
<feature type="region of interest" description="Disordered" evidence="1">
    <location>
        <begin position="399"/>
        <end position="439"/>
    </location>
</feature>
<dbReference type="AlphaFoldDB" id="A0A8S9S9V4"/>
<feature type="compositionally biased region" description="Polar residues" evidence="1">
    <location>
        <begin position="224"/>
        <end position="251"/>
    </location>
</feature>
<name>A0A8S9S9V4_BRACR</name>
<dbReference type="Proteomes" id="UP000712600">
    <property type="component" value="Unassembled WGS sequence"/>
</dbReference>
<evidence type="ECO:0000313" key="3">
    <source>
        <dbReference type="Proteomes" id="UP000712600"/>
    </source>
</evidence>
<reference evidence="2" key="1">
    <citation type="submission" date="2019-12" db="EMBL/GenBank/DDBJ databases">
        <title>Genome sequencing and annotation of Brassica cretica.</title>
        <authorList>
            <person name="Studholme D.J."/>
            <person name="Sarris P."/>
        </authorList>
    </citation>
    <scope>NUCLEOTIDE SEQUENCE</scope>
    <source>
        <strain evidence="2">PFS-109/04</strain>
        <tissue evidence="2">Leaf</tissue>
    </source>
</reference>
<organism evidence="2 3">
    <name type="scientific">Brassica cretica</name>
    <name type="common">Mustard</name>
    <dbReference type="NCBI Taxonomy" id="69181"/>
    <lineage>
        <taxon>Eukaryota</taxon>
        <taxon>Viridiplantae</taxon>
        <taxon>Streptophyta</taxon>
        <taxon>Embryophyta</taxon>
        <taxon>Tracheophyta</taxon>
        <taxon>Spermatophyta</taxon>
        <taxon>Magnoliopsida</taxon>
        <taxon>eudicotyledons</taxon>
        <taxon>Gunneridae</taxon>
        <taxon>Pentapetalae</taxon>
        <taxon>rosids</taxon>
        <taxon>malvids</taxon>
        <taxon>Brassicales</taxon>
        <taxon>Brassicaceae</taxon>
        <taxon>Brassiceae</taxon>
        <taxon>Brassica</taxon>
    </lineage>
</organism>
<feature type="region of interest" description="Disordered" evidence="1">
    <location>
        <begin position="640"/>
        <end position="685"/>
    </location>
</feature>
<gene>
    <name evidence="2" type="ORF">F2Q69_00036243</name>
</gene>